<protein>
    <submittedName>
        <fullName evidence="1">Uncharacterized protein</fullName>
    </submittedName>
</protein>
<sequence length="50" mass="6022">MIFLRFWSSYILFDFGIGKKIQTQVLKRAFDFEGYKKRGRCNFRPPSISK</sequence>
<organism evidence="1 2">
    <name type="scientific">Leptospira santarosai serovar Arenal str. MAVJ 401</name>
    <dbReference type="NCBI Taxonomy" id="1049976"/>
    <lineage>
        <taxon>Bacteria</taxon>
        <taxon>Pseudomonadati</taxon>
        <taxon>Spirochaetota</taxon>
        <taxon>Spirochaetia</taxon>
        <taxon>Leptospirales</taxon>
        <taxon>Leptospiraceae</taxon>
        <taxon>Leptospira</taxon>
    </lineage>
</organism>
<dbReference type="EMBL" id="AHMU02000053">
    <property type="protein sequence ID" value="EMN21356.1"/>
    <property type="molecule type" value="Genomic_DNA"/>
</dbReference>
<dbReference type="AlphaFoldDB" id="M6JI33"/>
<dbReference type="Proteomes" id="UP000012106">
    <property type="component" value="Unassembled WGS sequence"/>
</dbReference>
<gene>
    <name evidence="1" type="ORF">LEP1GSC063_0466</name>
</gene>
<name>M6JI33_9LEPT</name>
<accession>M6JI33</accession>
<evidence type="ECO:0000313" key="1">
    <source>
        <dbReference type="EMBL" id="EMN21356.1"/>
    </source>
</evidence>
<reference evidence="1 2" key="1">
    <citation type="submission" date="2013-01" db="EMBL/GenBank/DDBJ databases">
        <authorList>
            <person name="Harkins D.M."/>
            <person name="Durkin A.S."/>
            <person name="Brinkac L.M."/>
            <person name="Haft D.H."/>
            <person name="Selengut J.D."/>
            <person name="Sanka R."/>
            <person name="DePew J."/>
            <person name="Purushe J."/>
            <person name="Hartskeerl R.A."/>
            <person name="Ahmed A."/>
            <person name="van der Linden H."/>
            <person name="Goris M.G.A."/>
            <person name="Vinetz J.M."/>
            <person name="Sutton G.G."/>
            <person name="Nierman W.C."/>
            <person name="Fouts D.E."/>
        </authorList>
    </citation>
    <scope>NUCLEOTIDE SEQUENCE [LARGE SCALE GENOMIC DNA]</scope>
    <source>
        <strain evidence="1 2">MAVJ 401</strain>
    </source>
</reference>
<comment type="caution">
    <text evidence="1">The sequence shown here is derived from an EMBL/GenBank/DDBJ whole genome shotgun (WGS) entry which is preliminary data.</text>
</comment>
<evidence type="ECO:0000313" key="2">
    <source>
        <dbReference type="Proteomes" id="UP000012106"/>
    </source>
</evidence>
<proteinExistence type="predicted"/>